<dbReference type="AlphaFoldDB" id="A0A9X6SWA2"/>
<reference evidence="1 2" key="1">
    <citation type="submission" date="2017-09" db="EMBL/GenBank/DDBJ databases">
        <title>Large-scale bioinformatics analysis of Bacillus genomes uncovers conserved roles of natural products in bacterial physiology.</title>
        <authorList>
            <consortium name="Agbiome Team Llc"/>
            <person name="Bleich R.M."/>
            <person name="Grubbs K.J."/>
            <person name="Santa Maria K.C."/>
            <person name="Allen S.E."/>
            <person name="Farag S."/>
            <person name="Shank E.A."/>
            <person name="Bowers A."/>
        </authorList>
    </citation>
    <scope>NUCLEOTIDE SEQUENCE [LARGE SCALE GENOMIC DNA]</scope>
    <source>
        <strain evidence="1 2">AFS092789</strain>
    </source>
</reference>
<dbReference type="InterPro" id="IPR036390">
    <property type="entry name" value="WH_DNA-bd_sf"/>
</dbReference>
<evidence type="ECO:0000313" key="1">
    <source>
        <dbReference type="EMBL" id="PDZ96300.1"/>
    </source>
</evidence>
<name>A0A9X6SWA2_BACCE</name>
<evidence type="ECO:0000313" key="2">
    <source>
        <dbReference type="Proteomes" id="UP000219922"/>
    </source>
</evidence>
<organism evidence="1 2">
    <name type="scientific">Bacillus cereus</name>
    <dbReference type="NCBI Taxonomy" id="1396"/>
    <lineage>
        <taxon>Bacteria</taxon>
        <taxon>Bacillati</taxon>
        <taxon>Bacillota</taxon>
        <taxon>Bacilli</taxon>
        <taxon>Bacillales</taxon>
        <taxon>Bacillaceae</taxon>
        <taxon>Bacillus</taxon>
        <taxon>Bacillus cereus group</taxon>
    </lineage>
</organism>
<dbReference type="InterPro" id="IPR036388">
    <property type="entry name" value="WH-like_DNA-bd_sf"/>
</dbReference>
<dbReference type="Proteomes" id="UP000219922">
    <property type="component" value="Unassembled WGS sequence"/>
</dbReference>
<proteinExistence type="predicted"/>
<comment type="caution">
    <text evidence="1">The sequence shown here is derived from an EMBL/GenBank/DDBJ whole genome shotgun (WGS) entry which is preliminary data.</text>
</comment>
<accession>A0A9X6SWA2</accession>
<dbReference type="Gene3D" id="1.10.10.10">
    <property type="entry name" value="Winged helix-like DNA-binding domain superfamily/Winged helix DNA-binding domain"/>
    <property type="match status" value="1"/>
</dbReference>
<dbReference type="SUPFAM" id="SSF46785">
    <property type="entry name" value="Winged helix' DNA-binding domain"/>
    <property type="match status" value="1"/>
</dbReference>
<dbReference type="EMBL" id="NVMX01000040">
    <property type="protein sequence ID" value="PDZ96300.1"/>
    <property type="molecule type" value="Genomic_DNA"/>
</dbReference>
<protein>
    <recommendedName>
        <fullName evidence="3">DNA-binding protein</fullName>
    </recommendedName>
</protein>
<gene>
    <name evidence="1" type="ORF">CON36_22685</name>
</gene>
<dbReference type="RefSeq" id="WP_098005913.1">
    <property type="nucleotide sequence ID" value="NZ_NVMX01000040.1"/>
</dbReference>
<sequence>MQQIFLEKKAVDKINLLHRRKLQHIKEYVMQQVTEAPKGTTFALDMSQVADINGSGADEIIGKTIKWLVDEQKEHGKYLFLENLSPDIEHDHEYNIHTSLNLEELCIVAKLNDGYRILGYLGGTRDSLKEILDFVYQNKETTAREVASSMEKKLNTASTQLSKLHALRLIKRMETQLQEGGRQFIYKSLF</sequence>
<evidence type="ECO:0008006" key="3">
    <source>
        <dbReference type="Google" id="ProtNLM"/>
    </source>
</evidence>